<dbReference type="Pfam" id="PF00342">
    <property type="entry name" value="PGI"/>
    <property type="match status" value="1"/>
</dbReference>
<gene>
    <name evidence="8 10" type="primary">pgi</name>
    <name evidence="10" type="ORF">MGM1_2960</name>
</gene>
<comment type="pathway">
    <text evidence="1 8 9">Carbohydrate degradation; glycolysis; D-glyceraldehyde 3-phosphate and glycerone phosphate from D-glucose: step 2/4.</text>
</comment>
<dbReference type="AlphaFoldDB" id="A0A097SSW0"/>
<dbReference type="EC" id="5.3.1.9" evidence="8"/>
<dbReference type="InterPro" id="IPR035476">
    <property type="entry name" value="SIS_PGI_1"/>
</dbReference>
<dbReference type="InterPro" id="IPR046348">
    <property type="entry name" value="SIS_dom_sf"/>
</dbReference>
<dbReference type="SUPFAM" id="SSF53697">
    <property type="entry name" value="SIS domain"/>
    <property type="match status" value="1"/>
</dbReference>
<keyword evidence="6 8" id="KW-0413">Isomerase</keyword>
<dbReference type="PANTHER" id="PTHR11469:SF1">
    <property type="entry name" value="GLUCOSE-6-PHOSPHATE ISOMERASE"/>
    <property type="match status" value="1"/>
</dbReference>
<evidence type="ECO:0000313" key="10">
    <source>
        <dbReference type="EMBL" id="AIV03669.1"/>
    </source>
</evidence>
<dbReference type="PROSITE" id="PS00765">
    <property type="entry name" value="P_GLUCOSE_ISOMERASE_1"/>
    <property type="match status" value="1"/>
</dbReference>
<dbReference type="InterPro" id="IPR018189">
    <property type="entry name" value="Phosphoglucose_isomerase_CS"/>
</dbReference>
<comment type="similarity">
    <text evidence="2 8 9">Belongs to the GPI family.</text>
</comment>
<evidence type="ECO:0000256" key="2">
    <source>
        <dbReference type="ARBA" id="ARBA00006604"/>
    </source>
</evidence>
<comment type="pathway">
    <text evidence="8">Carbohydrate biosynthesis; gluconeogenesis.</text>
</comment>
<comment type="subcellular location">
    <subcellularLocation>
        <location evidence="8">Cytoplasm</location>
    </subcellularLocation>
</comment>
<evidence type="ECO:0000256" key="6">
    <source>
        <dbReference type="ARBA" id="ARBA00023235"/>
    </source>
</evidence>
<dbReference type="CDD" id="cd05015">
    <property type="entry name" value="SIS_PGI_1"/>
    <property type="match status" value="1"/>
</dbReference>
<accession>A0A097SSW0</accession>
<comment type="caution">
    <text evidence="8">Lacks conserved residue(s) required for the propagation of feature annotation.</text>
</comment>
<evidence type="ECO:0000256" key="1">
    <source>
        <dbReference type="ARBA" id="ARBA00004926"/>
    </source>
</evidence>
<dbReference type="HOGENOM" id="CLU_037303_0_1_14"/>
<comment type="function">
    <text evidence="8">Catalyzes the reversible isomerization of glucose-6-phosphate to fructose-6-phosphate.</text>
</comment>
<evidence type="ECO:0000256" key="9">
    <source>
        <dbReference type="RuleBase" id="RU000612"/>
    </source>
</evidence>
<comment type="catalytic activity">
    <reaction evidence="7 8 9">
        <text>alpha-D-glucose 6-phosphate = beta-D-fructose 6-phosphate</text>
        <dbReference type="Rhea" id="RHEA:11816"/>
        <dbReference type="ChEBI" id="CHEBI:57634"/>
        <dbReference type="ChEBI" id="CHEBI:58225"/>
        <dbReference type="EC" id="5.3.1.9"/>
    </reaction>
</comment>
<keyword evidence="3 8" id="KW-0312">Gluconeogenesis</keyword>
<dbReference type="GO" id="GO:0048029">
    <property type="term" value="F:monosaccharide binding"/>
    <property type="evidence" value="ECO:0007669"/>
    <property type="project" value="TreeGrafter"/>
</dbReference>
<dbReference type="GO" id="GO:0051156">
    <property type="term" value="P:glucose 6-phosphate metabolic process"/>
    <property type="evidence" value="ECO:0007669"/>
    <property type="project" value="TreeGrafter"/>
</dbReference>
<dbReference type="UniPathway" id="UPA00138"/>
<dbReference type="GO" id="GO:0005829">
    <property type="term" value="C:cytosol"/>
    <property type="evidence" value="ECO:0007669"/>
    <property type="project" value="TreeGrafter"/>
</dbReference>
<evidence type="ECO:0000256" key="5">
    <source>
        <dbReference type="ARBA" id="ARBA00023152"/>
    </source>
</evidence>
<evidence type="ECO:0000313" key="11">
    <source>
        <dbReference type="Proteomes" id="UP000030066"/>
    </source>
</evidence>
<dbReference type="UniPathway" id="UPA00109">
    <property type="reaction ID" value="UER00181"/>
</dbReference>
<evidence type="ECO:0000256" key="8">
    <source>
        <dbReference type="HAMAP-Rule" id="MF_00473"/>
    </source>
</evidence>
<dbReference type="PANTHER" id="PTHR11469">
    <property type="entry name" value="GLUCOSE-6-PHOSPHATE ISOMERASE"/>
    <property type="match status" value="1"/>
</dbReference>
<dbReference type="EMBL" id="CP007711">
    <property type="protein sequence ID" value="AIV03669.1"/>
    <property type="molecule type" value="Genomic_DNA"/>
</dbReference>
<dbReference type="GO" id="GO:0006096">
    <property type="term" value="P:glycolytic process"/>
    <property type="evidence" value="ECO:0007669"/>
    <property type="project" value="UniProtKB-UniRule"/>
</dbReference>
<dbReference type="eggNOG" id="COG0166">
    <property type="taxonomic scope" value="Bacteria"/>
</dbReference>
<dbReference type="HAMAP" id="MF_00473">
    <property type="entry name" value="G6P_isomerase"/>
    <property type="match status" value="1"/>
</dbReference>
<dbReference type="InterPro" id="IPR035482">
    <property type="entry name" value="SIS_PGI_2"/>
</dbReference>
<dbReference type="NCBIfam" id="NF010697">
    <property type="entry name" value="PRK14097.1"/>
    <property type="match status" value="1"/>
</dbReference>
<name>A0A097SSW0_9BACT</name>
<keyword evidence="4 8" id="KW-0963">Cytoplasm</keyword>
<feature type="active site" evidence="8">
    <location>
        <position position="419"/>
    </location>
</feature>
<organism evidence="10 11">
    <name type="scientific">Candidatus Malacoplasma girerdii</name>
    <dbReference type="NCBI Taxonomy" id="1318617"/>
    <lineage>
        <taxon>Bacteria</taxon>
        <taxon>Bacillati</taxon>
        <taxon>Mycoplasmatota</taxon>
        <taxon>Mycoplasmoidales</taxon>
        <taxon>Mycoplasmoidaceae</taxon>
        <taxon>Malacoplasma</taxon>
    </lineage>
</organism>
<dbReference type="KEGG" id="mgj:MGM1_2960"/>
<dbReference type="STRING" id="1318617.MGM1_2960"/>
<reference evidence="10 11" key="1">
    <citation type="journal article" date="2014" name="PLoS ONE">
        <title>An emerging Mycoplasma associated with trichomoniasis, vaginal infection and disease.</title>
        <authorList>
            <consortium name="Vaginal Microbiome Consortium"/>
            <person name="Fettweis J.M."/>
            <person name="Serrano M.G."/>
            <person name="Huang B."/>
            <person name="Brooks J.P."/>
            <person name="Glascock A.L."/>
            <person name="Sheth N.U."/>
            <person name="Strauss J.F.III."/>
            <person name="Jefferson K.K."/>
            <person name="Buck G.A."/>
        </authorList>
    </citation>
    <scope>NUCLEOTIDE SEQUENCE [LARGE SCALE GENOMIC DNA]</scope>
    <source>
        <strain evidence="10 11">VCU_M1</strain>
    </source>
</reference>
<dbReference type="FunFam" id="3.40.50.10490:FF:000016">
    <property type="entry name" value="Glucose-6-phosphate isomerase"/>
    <property type="match status" value="1"/>
</dbReference>
<evidence type="ECO:0000256" key="4">
    <source>
        <dbReference type="ARBA" id="ARBA00022490"/>
    </source>
</evidence>
<proteinExistence type="inferred from homology"/>
<dbReference type="Gene3D" id="3.40.50.10490">
    <property type="entry name" value="Glucose-6-phosphate isomerase like protein, domain 1"/>
    <property type="match status" value="2"/>
</dbReference>
<dbReference type="Proteomes" id="UP000030066">
    <property type="component" value="Chromosome"/>
</dbReference>
<evidence type="ECO:0000256" key="3">
    <source>
        <dbReference type="ARBA" id="ARBA00022432"/>
    </source>
</evidence>
<dbReference type="GO" id="GO:0097367">
    <property type="term" value="F:carbohydrate derivative binding"/>
    <property type="evidence" value="ECO:0007669"/>
    <property type="project" value="InterPro"/>
</dbReference>
<keyword evidence="5 8" id="KW-0324">Glycolysis</keyword>
<dbReference type="PROSITE" id="PS00174">
    <property type="entry name" value="P_GLUCOSE_ISOMERASE_2"/>
    <property type="match status" value="1"/>
</dbReference>
<keyword evidence="11" id="KW-1185">Reference proteome</keyword>
<dbReference type="InterPro" id="IPR001672">
    <property type="entry name" value="G6P_Isomerase"/>
</dbReference>
<dbReference type="CDD" id="cd05016">
    <property type="entry name" value="SIS_PGI_2"/>
    <property type="match status" value="1"/>
</dbReference>
<dbReference type="PROSITE" id="PS51463">
    <property type="entry name" value="P_GLUCOSE_ISOMERASE_3"/>
    <property type="match status" value="1"/>
</dbReference>
<dbReference type="PRINTS" id="PR00662">
    <property type="entry name" value="G6PISOMERASE"/>
</dbReference>
<protein>
    <recommendedName>
        <fullName evidence="8">Glucose-6-phosphate isomerase</fullName>
        <shortName evidence="8">GPI</shortName>
        <ecNumber evidence="8">5.3.1.9</ecNumber>
    </recommendedName>
    <alternativeName>
        <fullName evidence="8">Phosphoglucose isomerase</fullName>
        <shortName evidence="8">PGI</shortName>
    </alternativeName>
    <alternativeName>
        <fullName evidence="8">Phosphohexose isomerase</fullName>
        <shortName evidence="8">PHI</shortName>
    </alternativeName>
</protein>
<sequence length="429" mass="48820">MLKFDYKNLDKKIDVHSVIKKYQKDVNKIIKDMNEGRGAGSHMLGWRNIDKLYPPREIKRIKECVNKWKKAGIKDLIIIAIGGSFVGTKAAVNMVNGLYGDPINIYFINNMSSNYMLQIANKLNKSQKKFGIICVSKSGTTLEPAIGFRIFRELLINNIGKDKSREFIICITDGSKGTLYNYAKAKGYTMFSVPDDIGGRFSTLSPVGIVPMAFAGLDIEKILQGAKKALTDLNTSDLYENSAYLYAVLRHYFYKNKNFPMEMILVYEPQLQMLAYQSQQLFAESEGKGHSSLYPVYAVLSTDLHSVGQYLQEGPRNFFETTIMIEKPQYDMKIKIDNNDDGLKYLNNKNLYDLTKKAFEGTVYAHHVDGGINNLIVTLSKADEYHYGYWFIWNSLAAVLSAYLLKHNPFDQPGVENYKKQMFSLLGKK</sequence>
<dbReference type="GO" id="GO:0004347">
    <property type="term" value="F:glucose-6-phosphate isomerase activity"/>
    <property type="evidence" value="ECO:0007669"/>
    <property type="project" value="UniProtKB-UniRule"/>
</dbReference>
<dbReference type="GO" id="GO:0006094">
    <property type="term" value="P:gluconeogenesis"/>
    <property type="evidence" value="ECO:0007669"/>
    <property type="project" value="UniProtKB-UniRule"/>
</dbReference>
<feature type="active site" description="Proton donor" evidence="8">
    <location>
        <position position="284"/>
    </location>
</feature>
<evidence type="ECO:0000256" key="7">
    <source>
        <dbReference type="ARBA" id="ARBA00029321"/>
    </source>
</evidence>